<evidence type="ECO:0000313" key="2">
    <source>
        <dbReference type="Proteomes" id="UP000482487"/>
    </source>
</evidence>
<comment type="caution">
    <text evidence="1">The sequence shown here is derived from an EMBL/GenBank/DDBJ whole genome shotgun (WGS) entry which is preliminary data.</text>
</comment>
<dbReference type="AlphaFoldDB" id="A0A7C9MPN5"/>
<sequence length="107" mass="11808">MNLTLHPAAITAALLAIVLGLAGCGASYVNPNIIDQSQAKQRLAQDKELCKAEANNAVPPTYALDRFEFDPTIEAQAGRYVANVVEDDANQDAYTRCMHNRGWRYRK</sequence>
<dbReference type="RefSeq" id="WP_160961264.1">
    <property type="nucleotide sequence ID" value="NZ_WVUD01000019.1"/>
</dbReference>
<keyword evidence="2" id="KW-1185">Reference proteome</keyword>
<accession>A0A7C9MPN5</accession>
<dbReference type="OrthoDB" id="5459160at2"/>
<dbReference type="EMBL" id="WVUD01000019">
    <property type="protein sequence ID" value="MYL83772.1"/>
    <property type="molecule type" value="Genomic_DNA"/>
</dbReference>
<name>A0A7C9MPN5_9BACT</name>
<dbReference type="Proteomes" id="UP000482487">
    <property type="component" value="Unassembled WGS sequence"/>
</dbReference>
<gene>
    <name evidence="1" type="ORF">GTA51_11600</name>
</gene>
<reference evidence="1 2" key="1">
    <citation type="submission" date="2020-01" db="EMBL/GenBank/DDBJ databases">
        <title>Genome sequence of Desulfovibrio aerotolerans DSM 16695(T).</title>
        <authorList>
            <person name="Karnachuk O."/>
            <person name="Avakyan M."/>
            <person name="Mardanov A."/>
            <person name="Kadnikov V."/>
            <person name="Ravin N."/>
        </authorList>
    </citation>
    <scope>NUCLEOTIDE SEQUENCE [LARGE SCALE GENOMIC DNA]</scope>
    <source>
        <strain evidence="1 2">DSM 16695</strain>
    </source>
</reference>
<organism evidence="1 2">
    <name type="scientific">Solidesulfovibrio aerotolerans</name>
    <dbReference type="NCBI Taxonomy" id="295255"/>
    <lineage>
        <taxon>Bacteria</taxon>
        <taxon>Pseudomonadati</taxon>
        <taxon>Thermodesulfobacteriota</taxon>
        <taxon>Desulfovibrionia</taxon>
        <taxon>Desulfovibrionales</taxon>
        <taxon>Desulfovibrionaceae</taxon>
        <taxon>Solidesulfovibrio</taxon>
    </lineage>
</organism>
<protein>
    <submittedName>
        <fullName evidence="1">Uncharacterized protein</fullName>
    </submittedName>
</protein>
<evidence type="ECO:0000313" key="1">
    <source>
        <dbReference type="EMBL" id="MYL83772.1"/>
    </source>
</evidence>
<proteinExistence type="predicted"/>